<dbReference type="Proteomes" id="UP000307790">
    <property type="component" value="Unassembled WGS sequence"/>
</dbReference>
<dbReference type="AlphaFoldDB" id="A0A5R9IJH1"/>
<accession>A0A5R9IJH1</accession>
<keyword evidence="1" id="KW-0175">Coiled coil</keyword>
<evidence type="ECO:0000313" key="3">
    <source>
        <dbReference type="EMBL" id="TLU65694.1"/>
    </source>
</evidence>
<reference evidence="3 4" key="1">
    <citation type="submission" date="2019-05" db="EMBL/GenBank/DDBJ databases">
        <title>Genome sequences of Thalassotalea litorea 1K03283.</title>
        <authorList>
            <person name="Zhang D."/>
        </authorList>
    </citation>
    <scope>NUCLEOTIDE SEQUENCE [LARGE SCALE GENOMIC DNA]</scope>
    <source>
        <strain evidence="3 4">MCCC 1K03283</strain>
    </source>
</reference>
<proteinExistence type="predicted"/>
<dbReference type="InterPro" id="IPR036291">
    <property type="entry name" value="NAD(P)-bd_dom_sf"/>
</dbReference>
<sequence length="389" mass="42980">MKNVVILGGYGNFGKRICEALIDLDAVTIHIAGRNIEKAEALKNQLQAQANAIIKTTQLDINHAQFAERLTALSPYLVIHTGGPFQGQDYRVPKACIEASAHYIDLADDRRFVCDIKTLNTQARDKDVLLVSGASSVPGLSSAVIDNYREQFNSISTIDIAIAPGNRAERGLATVAGILSYTGHSFSVFRDGIWQQAHGWMDPKVEDFGEFGQKRYLANVDIPDLELYPDLYQVSERVSFQAGLELGILHYGMVAMAYLSKIGLIKSWQPLAKPIVTASNLFRSFGTDKGTMRVKITGSNQQGKNHEISWTLNAPDGNGPYIPTLSTIILARKLLCDEARAPLSTGATPCVNLLKLEDFDPYFDHYKIHHHCQIPEQNQEQDHSVGQDI</sequence>
<dbReference type="PANTHER" id="PTHR43796">
    <property type="entry name" value="CARBOXYNORSPERMIDINE SYNTHASE"/>
    <property type="match status" value="1"/>
</dbReference>
<dbReference type="SUPFAM" id="SSF51735">
    <property type="entry name" value="NAD(P)-binding Rossmann-fold domains"/>
    <property type="match status" value="1"/>
</dbReference>
<dbReference type="Gene3D" id="3.40.50.720">
    <property type="entry name" value="NAD(P)-binding Rossmann-like Domain"/>
    <property type="match status" value="1"/>
</dbReference>
<protein>
    <submittedName>
        <fullName evidence="3">Saccharopine dehydrogenase</fullName>
    </submittedName>
</protein>
<evidence type="ECO:0000259" key="2">
    <source>
        <dbReference type="Pfam" id="PF03435"/>
    </source>
</evidence>
<dbReference type="EMBL" id="VCBC01000006">
    <property type="protein sequence ID" value="TLU65694.1"/>
    <property type="molecule type" value="Genomic_DNA"/>
</dbReference>
<gene>
    <name evidence="3" type="ORF">FE810_07145</name>
</gene>
<feature type="coiled-coil region" evidence="1">
    <location>
        <begin position="29"/>
        <end position="56"/>
    </location>
</feature>
<evidence type="ECO:0000313" key="4">
    <source>
        <dbReference type="Proteomes" id="UP000307790"/>
    </source>
</evidence>
<dbReference type="PANTHER" id="PTHR43796:SF2">
    <property type="entry name" value="CARBOXYNORSPERMIDINE SYNTHASE"/>
    <property type="match status" value="1"/>
</dbReference>
<dbReference type="Pfam" id="PF03435">
    <property type="entry name" value="Sacchrp_dh_NADP"/>
    <property type="match status" value="1"/>
</dbReference>
<comment type="caution">
    <text evidence="3">The sequence shown here is derived from an EMBL/GenBank/DDBJ whole genome shotgun (WGS) entry which is preliminary data.</text>
</comment>
<keyword evidence="4" id="KW-1185">Reference proteome</keyword>
<dbReference type="RefSeq" id="WP_138319355.1">
    <property type="nucleotide sequence ID" value="NZ_VCBC01000006.1"/>
</dbReference>
<name>A0A5R9IJH1_9GAMM</name>
<dbReference type="OrthoDB" id="528778at2"/>
<feature type="domain" description="Saccharopine dehydrogenase NADP binding" evidence="2">
    <location>
        <begin position="4"/>
        <end position="108"/>
    </location>
</feature>
<organism evidence="3 4">
    <name type="scientific">Thalassotalea litorea</name>
    <dbReference type="NCBI Taxonomy" id="2020715"/>
    <lineage>
        <taxon>Bacteria</taxon>
        <taxon>Pseudomonadati</taxon>
        <taxon>Pseudomonadota</taxon>
        <taxon>Gammaproteobacteria</taxon>
        <taxon>Alteromonadales</taxon>
        <taxon>Colwelliaceae</taxon>
        <taxon>Thalassotalea</taxon>
    </lineage>
</organism>
<dbReference type="InterPro" id="IPR005097">
    <property type="entry name" value="Sacchrp_dh_NADP-bd"/>
</dbReference>
<evidence type="ECO:0000256" key="1">
    <source>
        <dbReference type="SAM" id="Coils"/>
    </source>
</evidence>